<dbReference type="PANTHER" id="PTHR15090">
    <property type="entry name" value="SEQUESTOSOME 1-RELATED"/>
    <property type="match status" value="1"/>
</dbReference>
<comment type="similarity">
    <text evidence="1">Belongs to the TRAFAC class dynamin-like GTPase superfamily. IRG family.</text>
</comment>
<dbReference type="Gene3D" id="3.40.50.300">
    <property type="entry name" value="P-loop containing nucleotide triphosphate hydrolases"/>
    <property type="match status" value="1"/>
</dbReference>
<dbReference type="PROSITE" id="PS01357">
    <property type="entry name" value="ZF_ZZ_1"/>
    <property type="match status" value="1"/>
</dbReference>
<keyword evidence="2" id="KW-0479">Metal-binding</keyword>
<evidence type="ECO:0000256" key="2">
    <source>
        <dbReference type="ARBA" id="ARBA00022723"/>
    </source>
</evidence>
<sequence length="630" mass="72737">MKLSKRLEKILNFINCANSITKENYFAKNKWSEFLNSLSFSNETESTQSNNNSSNLYCDFCNQEINGPYYLGVEFESLKICKSCVQYYDDHLLVRLGTPQTKVPIDVKSNQELLKFVEFYQNNRQNQVICDECDQIVHSVENRYACMVCDDYDLCEKCENEEKHPQHALLRFVPEGSSQENGNVLMNISNMLSDVHWKNINDRNKSDSNSYINIASNFLDSLCANLNVHENISCDRCETTPIVGIRYKCLGCPDFDLCSDCENKMTHLHHVMLRVVTSKRNIKRRLALEAHKNAIKLEEQYGTHCECDECGEPIEGIRFTCTECDLESNTCDLCYKCEKLGLHSHHQMVRIVSKKIKQIGCTYNELRSCHKTCNELIEKHVKIQEEFNRHLNGSPQKLLRKSENLNNAIQRARSELGVDVENFYNFAFAGHAKAGKSSLINSLRGITKSHLQAAKVGVMECTQDISYYTYPNGKFRNVRLYDIPGSGTMSHRAEDYFSDKRLCAFDCLIILIQNTLGEEEISYALKALEYDQPVAFVRSRCDIDLDSMIKDGELGEINQEIINEEIKIMSKMYKREIEKNAPKLYRIPCYFVSSHSLLNIVNGKKTFFYQENELLEFIMLKSKHSRIIIK</sequence>
<dbReference type="GO" id="GO:0000423">
    <property type="term" value="P:mitophagy"/>
    <property type="evidence" value="ECO:0007669"/>
    <property type="project" value="TreeGrafter"/>
</dbReference>
<organism evidence="8 9">
    <name type="scientific">Acrobeloides nanus</name>
    <dbReference type="NCBI Taxonomy" id="290746"/>
    <lineage>
        <taxon>Eukaryota</taxon>
        <taxon>Metazoa</taxon>
        <taxon>Ecdysozoa</taxon>
        <taxon>Nematoda</taxon>
        <taxon>Chromadorea</taxon>
        <taxon>Rhabditida</taxon>
        <taxon>Tylenchina</taxon>
        <taxon>Cephalobomorpha</taxon>
        <taxon>Cephaloboidea</taxon>
        <taxon>Cephalobidae</taxon>
        <taxon>Acrobeloides</taxon>
    </lineage>
</organism>
<dbReference type="AlphaFoldDB" id="A0A914BXT0"/>
<dbReference type="WBParaSite" id="ACRNAN_Path_1246.g4856.t1">
    <property type="protein sequence ID" value="ACRNAN_Path_1246.g4856.t1"/>
    <property type="gene ID" value="ACRNAN_Path_1246.g4856"/>
</dbReference>
<evidence type="ECO:0000259" key="7">
    <source>
        <dbReference type="PROSITE" id="PS51716"/>
    </source>
</evidence>
<dbReference type="InterPro" id="IPR043145">
    <property type="entry name" value="Znf_ZZ_sf"/>
</dbReference>
<evidence type="ECO:0000256" key="3">
    <source>
        <dbReference type="ARBA" id="ARBA00022771"/>
    </source>
</evidence>
<feature type="domain" description="ZZ-type" evidence="6">
    <location>
        <begin position="125"/>
        <end position="178"/>
    </location>
</feature>
<keyword evidence="4" id="KW-0862">Zinc</keyword>
<dbReference type="CDD" id="cd02340">
    <property type="entry name" value="ZZ_NBR1_like"/>
    <property type="match status" value="2"/>
</dbReference>
<dbReference type="SUPFAM" id="SSF57850">
    <property type="entry name" value="RING/U-box"/>
    <property type="match status" value="3"/>
</dbReference>
<dbReference type="GO" id="GO:0044753">
    <property type="term" value="C:amphisome"/>
    <property type="evidence" value="ECO:0007669"/>
    <property type="project" value="TreeGrafter"/>
</dbReference>
<dbReference type="GO" id="GO:0005525">
    <property type="term" value="F:GTP binding"/>
    <property type="evidence" value="ECO:0007669"/>
    <property type="project" value="InterPro"/>
</dbReference>
<dbReference type="GO" id="GO:0005080">
    <property type="term" value="F:protein kinase C binding"/>
    <property type="evidence" value="ECO:0007669"/>
    <property type="project" value="TreeGrafter"/>
</dbReference>
<dbReference type="PANTHER" id="PTHR15090:SF0">
    <property type="entry name" value="SEQUESTOSOME-1"/>
    <property type="match status" value="1"/>
</dbReference>
<proteinExistence type="inferred from homology"/>
<dbReference type="Proteomes" id="UP000887540">
    <property type="component" value="Unplaced"/>
</dbReference>
<evidence type="ECO:0000313" key="9">
    <source>
        <dbReference type="WBParaSite" id="ACRNAN_Path_1246.g4856.t1"/>
    </source>
</evidence>
<reference evidence="9" key="1">
    <citation type="submission" date="2022-11" db="UniProtKB">
        <authorList>
            <consortium name="WormBaseParasite"/>
        </authorList>
    </citation>
    <scope>IDENTIFICATION</scope>
</reference>
<dbReference type="InterPro" id="IPR027417">
    <property type="entry name" value="P-loop_NTPase"/>
</dbReference>
<dbReference type="SMART" id="SM00291">
    <property type="entry name" value="ZnF_ZZ"/>
    <property type="match status" value="3"/>
</dbReference>
<dbReference type="Pfam" id="PF05049">
    <property type="entry name" value="IIGP"/>
    <property type="match status" value="1"/>
</dbReference>
<dbReference type="Gene3D" id="3.30.60.90">
    <property type="match status" value="3"/>
</dbReference>
<dbReference type="InterPro" id="IPR030385">
    <property type="entry name" value="G_IRG_dom"/>
</dbReference>
<evidence type="ECO:0000256" key="1">
    <source>
        <dbReference type="ARBA" id="ARBA00005429"/>
    </source>
</evidence>
<keyword evidence="3 5" id="KW-0863">Zinc-finger</keyword>
<dbReference type="GO" id="GO:0016235">
    <property type="term" value="C:aggresome"/>
    <property type="evidence" value="ECO:0007669"/>
    <property type="project" value="TreeGrafter"/>
</dbReference>
<dbReference type="InterPro" id="IPR007743">
    <property type="entry name" value="Immunity-related_GTPase-like"/>
</dbReference>
<protein>
    <submittedName>
        <fullName evidence="9">Uncharacterized protein</fullName>
    </submittedName>
</protein>
<evidence type="ECO:0000259" key="6">
    <source>
        <dbReference type="PROSITE" id="PS50135"/>
    </source>
</evidence>
<dbReference type="SUPFAM" id="SSF52540">
    <property type="entry name" value="P-loop containing nucleoside triphosphate hydrolases"/>
    <property type="match status" value="1"/>
</dbReference>
<dbReference type="GO" id="GO:0007032">
    <property type="term" value="P:endosome organization"/>
    <property type="evidence" value="ECO:0007669"/>
    <property type="project" value="TreeGrafter"/>
</dbReference>
<dbReference type="GO" id="GO:0070530">
    <property type="term" value="F:K63-linked polyubiquitin modification-dependent protein binding"/>
    <property type="evidence" value="ECO:0007669"/>
    <property type="project" value="TreeGrafter"/>
</dbReference>
<keyword evidence="8" id="KW-1185">Reference proteome</keyword>
<evidence type="ECO:0000313" key="8">
    <source>
        <dbReference type="Proteomes" id="UP000887540"/>
    </source>
</evidence>
<accession>A0A914BXT0</accession>
<dbReference type="GO" id="GO:0008270">
    <property type="term" value="F:zinc ion binding"/>
    <property type="evidence" value="ECO:0007669"/>
    <property type="project" value="UniProtKB-KW"/>
</dbReference>
<dbReference type="GO" id="GO:0035973">
    <property type="term" value="P:aggrephagy"/>
    <property type="evidence" value="ECO:0007669"/>
    <property type="project" value="TreeGrafter"/>
</dbReference>
<dbReference type="GO" id="GO:0016020">
    <property type="term" value="C:membrane"/>
    <property type="evidence" value="ECO:0007669"/>
    <property type="project" value="InterPro"/>
</dbReference>
<dbReference type="InterPro" id="IPR052260">
    <property type="entry name" value="Autophagy_Rcpt_SigReg"/>
</dbReference>
<feature type="domain" description="IRG-type G" evidence="7">
    <location>
        <begin position="422"/>
        <end position="617"/>
    </location>
</feature>
<evidence type="ECO:0000256" key="5">
    <source>
        <dbReference type="PROSITE-ProRule" id="PRU00228"/>
    </source>
</evidence>
<dbReference type="PROSITE" id="PS51716">
    <property type="entry name" value="G_IRG"/>
    <property type="match status" value="1"/>
</dbReference>
<dbReference type="PROSITE" id="PS50135">
    <property type="entry name" value="ZF_ZZ_2"/>
    <property type="match status" value="2"/>
</dbReference>
<dbReference type="InterPro" id="IPR000433">
    <property type="entry name" value="Znf_ZZ"/>
</dbReference>
<name>A0A914BXT0_9BILA</name>
<feature type="domain" description="ZZ-type" evidence="6">
    <location>
        <begin position="229"/>
        <end position="280"/>
    </location>
</feature>
<dbReference type="Pfam" id="PF00569">
    <property type="entry name" value="ZZ"/>
    <property type="match status" value="2"/>
</dbReference>
<evidence type="ECO:0000256" key="4">
    <source>
        <dbReference type="ARBA" id="ARBA00022833"/>
    </source>
</evidence>